<dbReference type="RefSeq" id="WP_307221187.1">
    <property type="nucleotide sequence ID" value="NZ_JAUSTI010000025.1"/>
</dbReference>
<comment type="caution">
    <text evidence="1">The sequence shown here is derived from an EMBL/GenBank/DDBJ whole genome shotgun (WGS) entry which is preliminary data.</text>
</comment>
<evidence type="ECO:0000313" key="2">
    <source>
        <dbReference type="Proteomes" id="UP001233836"/>
    </source>
</evidence>
<dbReference type="EMBL" id="JAUSTI010000025">
    <property type="protein sequence ID" value="MDQ0173793.1"/>
    <property type="molecule type" value="Genomic_DNA"/>
</dbReference>
<reference evidence="1 2" key="1">
    <citation type="submission" date="2023-07" db="EMBL/GenBank/DDBJ databases">
        <title>Sorghum-associated microbial communities from plants grown in Nebraska, USA.</title>
        <authorList>
            <person name="Schachtman D."/>
        </authorList>
    </citation>
    <scope>NUCLEOTIDE SEQUENCE [LARGE SCALE GENOMIC DNA]</scope>
    <source>
        <strain evidence="1 2">DS1314</strain>
    </source>
</reference>
<keyword evidence="2" id="KW-1185">Reference proteome</keyword>
<name>A0ABT9WKW4_9BACL</name>
<proteinExistence type="predicted"/>
<protein>
    <submittedName>
        <fullName evidence="1">Uncharacterized protein</fullName>
    </submittedName>
</protein>
<accession>A0ABT9WKW4</accession>
<sequence length="170" mass="18205">MKKIRGLWVTLALAMTITAIIVYASTSTNQEGVLARSNTPEISDNSPSTEDQLIAPMVIDTDNPIGDTVSGDAVVQKSFTVNAGYGHIKLSMNNHSSHSVFVSLTHNSTGKVYFSQEITGKDDFTWKSFEQGFEQGVRGGDYTLQWSAGGSKVNGDFSGVTGSSISDVMN</sequence>
<evidence type="ECO:0000313" key="1">
    <source>
        <dbReference type="EMBL" id="MDQ0173793.1"/>
    </source>
</evidence>
<dbReference type="Proteomes" id="UP001233836">
    <property type="component" value="Unassembled WGS sequence"/>
</dbReference>
<organism evidence="1 2">
    <name type="scientific">Paenibacillus tundrae</name>
    <dbReference type="NCBI Taxonomy" id="528187"/>
    <lineage>
        <taxon>Bacteria</taxon>
        <taxon>Bacillati</taxon>
        <taxon>Bacillota</taxon>
        <taxon>Bacilli</taxon>
        <taxon>Bacillales</taxon>
        <taxon>Paenibacillaceae</taxon>
        <taxon>Paenibacillus</taxon>
    </lineage>
</organism>
<gene>
    <name evidence="1" type="ORF">J2T19_005299</name>
</gene>